<evidence type="ECO:0000313" key="1">
    <source>
        <dbReference type="EMBL" id="DAD83005.1"/>
    </source>
</evidence>
<proteinExistence type="predicted"/>
<accession>A0A8S5MKZ8</accession>
<reference evidence="1" key="1">
    <citation type="journal article" date="2021" name="Proc. Natl. Acad. Sci. U.S.A.">
        <title>A Catalog of Tens of Thousands of Viruses from Human Metagenomes Reveals Hidden Associations with Chronic Diseases.</title>
        <authorList>
            <person name="Tisza M.J."/>
            <person name="Buck C.B."/>
        </authorList>
    </citation>
    <scope>NUCLEOTIDE SEQUENCE</scope>
    <source>
        <strain evidence="1">Ct1PY2</strain>
    </source>
</reference>
<organism evidence="1">
    <name type="scientific">Myoviridae sp. ct1PY2</name>
    <dbReference type="NCBI Taxonomy" id="2826602"/>
    <lineage>
        <taxon>Viruses</taxon>
        <taxon>Duplodnaviria</taxon>
        <taxon>Heunggongvirae</taxon>
        <taxon>Uroviricota</taxon>
        <taxon>Caudoviricetes</taxon>
    </lineage>
</organism>
<dbReference type="EMBL" id="BK014926">
    <property type="protein sequence ID" value="DAD83005.1"/>
    <property type="molecule type" value="Genomic_DNA"/>
</dbReference>
<sequence length="124" mass="14427">MIDHLLLNREKYYLQQLLLDDYVNLKLIGKTVTRQKYQVAWVDPTGYDVQISDSKLHNFDIPSGILNLASTGTITGIILSSQNIPYYSVYFSHWINNMGTDDGIYRTYIKATDIMNRYLLREDL</sequence>
<name>A0A8S5MKZ8_9CAUD</name>
<protein>
    <submittedName>
        <fullName evidence="1">Uncharacterized protein</fullName>
    </submittedName>
</protein>